<evidence type="ECO:0000313" key="1">
    <source>
        <dbReference type="EMBL" id="RID79670.1"/>
    </source>
</evidence>
<dbReference type="AlphaFoldDB" id="A0A398AVL4"/>
<reference evidence="1 2" key="1">
    <citation type="submission" date="2018-06" db="EMBL/GenBank/DDBJ databases">
        <title>WGS assembly of Brassica rapa FPsc.</title>
        <authorList>
            <person name="Bowman J."/>
            <person name="Kohchi T."/>
            <person name="Yamato K."/>
            <person name="Jenkins J."/>
            <person name="Shu S."/>
            <person name="Ishizaki K."/>
            <person name="Yamaoka S."/>
            <person name="Nishihama R."/>
            <person name="Nakamura Y."/>
            <person name="Berger F."/>
            <person name="Adam C."/>
            <person name="Aki S."/>
            <person name="Althoff F."/>
            <person name="Araki T."/>
            <person name="Arteaga-Vazquez M."/>
            <person name="Balasubrmanian S."/>
            <person name="Bauer D."/>
            <person name="Boehm C."/>
            <person name="Briginshaw L."/>
            <person name="Caballero-Perez J."/>
            <person name="Catarino B."/>
            <person name="Chen F."/>
            <person name="Chiyoda S."/>
            <person name="Chovatia M."/>
            <person name="Davies K."/>
            <person name="Delmans M."/>
            <person name="Demura T."/>
            <person name="Dierschke T."/>
            <person name="Dolan L."/>
            <person name="Dorantes-Acosta A."/>
            <person name="Eklund D."/>
            <person name="Florent S."/>
            <person name="Flores-Sandoval E."/>
            <person name="Fujiyama A."/>
            <person name="Fukuzawa H."/>
            <person name="Galik B."/>
            <person name="Grimanelli D."/>
            <person name="Grimwood J."/>
            <person name="Grossniklaus U."/>
            <person name="Hamada T."/>
            <person name="Haseloff J."/>
            <person name="Hetherington A."/>
            <person name="Higo A."/>
            <person name="Hirakawa Y."/>
            <person name="Hundley H."/>
            <person name="Ikeda Y."/>
            <person name="Inoue K."/>
            <person name="Inoue S."/>
            <person name="Ishida S."/>
            <person name="Jia Q."/>
            <person name="Kakita M."/>
            <person name="Kanazawa T."/>
            <person name="Kawai Y."/>
            <person name="Kawashima T."/>
            <person name="Kennedy M."/>
            <person name="Kinose K."/>
            <person name="Kinoshita T."/>
            <person name="Kohara Y."/>
            <person name="Koide E."/>
            <person name="Komatsu K."/>
            <person name="Kopischke S."/>
            <person name="Kubo M."/>
            <person name="Kyozuka J."/>
            <person name="Lagercrantz U."/>
            <person name="Lin S."/>
            <person name="Lindquist E."/>
            <person name="Lipzen A."/>
            <person name="Lu C."/>
            <person name="Luna E."/>
            <person name="Martienssen R."/>
            <person name="Minamino N."/>
            <person name="Mizutani M."/>
            <person name="Mizutani M."/>
            <person name="Mochizuki N."/>
            <person name="Monte I."/>
            <person name="Mosher R."/>
            <person name="Nagasaki H."/>
            <person name="Nakagami H."/>
            <person name="Naramoto S."/>
            <person name="Nishitani K."/>
            <person name="Ohtani M."/>
            <person name="Okamoto T."/>
            <person name="Okumura M."/>
            <person name="Phillips J."/>
            <person name="Pollak B."/>
            <person name="Reinders A."/>
            <person name="Roevekamp M."/>
            <person name="Sano R."/>
            <person name="Sawa S."/>
            <person name="Schmid M."/>
            <person name="Shirakawa M."/>
            <person name="Solano R."/>
            <person name="Spunde A."/>
            <person name="Suetsugu N."/>
            <person name="Sugano S."/>
            <person name="Sugiyama A."/>
            <person name="Sun R."/>
            <person name="Suzuki Y."/>
            <person name="Takenaka M."/>
            <person name="Takezawa D."/>
            <person name="Tomogane H."/>
            <person name="Tsuzuki M."/>
            <person name="Ueda T."/>
            <person name="Umeda M."/>
            <person name="Ward J."/>
            <person name="Watanabe Y."/>
            <person name="Yazaki K."/>
            <person name="Yokoyama R."/>
            <person name="Yoshitake Y."/>
            <person name="Yotsui I."/>
            <person name="Zachgo S."/>
            <person name="Schmutz J."/>
        </authorList>
    </citation>
    <scope>NUCLEOTIDE SEQUENCE [LARGE SCALE GENOMIC DNA]</scope>
    <source>
        <strain evidence="2">cv. B-3</strain>
    </source>
</reference>
<protein>
    <submittedName>
        <fullName evidence="1">Uncharacterized protein</fullName>
    </submittedName>
</protein>
<sequence length="105" mass="12492">MTGVFVREMTLNFGKLDKFEGVDFRRLQKKMHFLLTNLNVVYVLSLHMPNVLKDAENEYLDETRRQLKWENNDYVCRGHIPNGISDPLFDVYHNVKYAKDLWDAL</sequence>
<dbReference type="PANTHER" id="PTHR47592">
    <property type="entry name" value="PBF68 PROTEIN"/>
    <property type="match status" value="1"/>
</dbReference>
<accession>A0A398AVL4</accession>
<dbReference type="Proteomes" id="UP000264353">
    <property type="component" value="Chromosome A1"/>
</dbReference>
<evidence type="ECO:0000313" key="2">
    <source>
        <dbReference type="Proteomes" id="UP000264353"/>
    </source>
</evidence>
<proteinExistence type="predicted"/>
<dbReference type="PANTHER" id="PTHR47592:SF29">
    <property type="entry name" value="ZINC FINGER, CCHC-TYPE"/>
    <property type="match status" value="1"/>
</dbReference>
<dbReference type="EMBL" id="CM010628">
    <property type="protein sequence ID" value="RID79670.1"/>
    <property type="molecule type" value="Genomic_DNA"/>
</dbReference>
<organism evidence="1 2">
    <name type="scientific">Brassica campestris</name>
    <name type="common">Field mustard</name>
    <dbReference type="NCBI Taxonomy" id="3711"/>
    <lineage>
        <taxon>Eukaryota</taxon>
        <taxon>Viridiplantae</taxon>
        <taxon>Streptophyta</taxon>
        <taxon>Embryophyta</taxon>
        <taxon>Tracheophyta</taxon>
        <taxon>Spermatophyta</taxon>
        <taxon>Magnoliopsida</taxon>
        <taxon>eudicotyledons</taxon>
        <taxon>Gunneridae</taxon>
        <taxon>Pentapetalae</taxon>
        <taxon>rosids</taxon>
        <taxon>malvids</taxon>
        <taxon>Brassicales</taxon>
        <taxon>Brassicaceae</taxon>
        <taxon>Brassiceae</taxon>
        <taxon>Brassica</taxon>
    </lineage>
</organism>
<name>A0A398AVL4_BRACM</name>
<gene>
    <name evidence="1" type="ORF">BRARA_A02388</name>
</gene>